<proteinExistence type="predicted"/>
<gene>
    <name evidence="3" type="ORF">BU26DRAFT_502089</name>
</gene>
<feature type="domain" description="Glycoside hydrolase 131 catalytic N-terminal" evidence="2">
    <location>
        <begin position="20"/>
        <end position="280"/>
    </location>
</feature>
<accession>A0A6A6IUT7</accession>
<feature type="chain" id="PRO_5025554516" evidence="1">
    <location>
        <begin position="19"/>
        <end position="285"/>
    </location>
</feature>
<dbReference type="PANTHER" id="PTHR34612">
    <property type="entry name" value="GH131_N DOMAIN-CONTAINING PROTEIN"/>
    <property type="match status" value="1"/>
</dbReference>
<keyword evidence="3" id="KW-0378">Hydrolase</keyword>
<protein>
    <submittedName>
        <fullName evidence="3">Glycoside hydrolase family 131 protein</fullName>
    </submittedName>
</protein>
<dbReference type="AlphaFoldDB" id="A0A6A6IUT7"/>
<dbReference type="Proteomes" id="UP000800094">
    <property type="component" value="Unassembled WGS sequence"/>
</dbReference>
<keyword evidence="1" id="KW-0732">Signal</keyword>
<dbReference type="GeneID" id="54579943"/>
<evidence type="ECO:0000313" key="3">
    <source>
        <dbReference type="EMBL" id="KAF2253988.1"/>
    </source>
</evidence>
<evidence type="ECO:0000259" key="2">
    <source>
        <dbReference type="Pfam" id="PF18271"/>
    </source>
</evidence>
<dbReference type="EMBL" id="ML987191">
    <property type="protein sequence ID" value="KAF2253988.1"/>
    <property type="molecule type" value="Genomic_DNA"/>
</dbReference>
<name>A0A6A6IUT7_9PLEO</name>
<dbReference type="PANTHER" id="PTHR34612:SF2">
    <property type="entry name" value="GLYCOSIDE HYDROLASE 131 CATALYTIC N-TERMINAL DOMAIN-CONTAINING PROTEIN"/>
    <property type="match status" value="1"/>
</dbReference>
<dbReference type="InterPro" id="IPR041524">
    <property type="entry name" value="GH131_N"/>
</dbReference>
<evidence type="ECO:0000313" key="4">
    <source>
        <dbReference type="Proteomes" id="UP000800094"/>
    </source>
</evidence>
<evidence type="ECO:0000256" key="1">
    <source>
        <dbReference type="SAM" id="SignalP"/>
    </source>
</evidence>
<organism evidence="3 4">
    <name type="scientific">Trematosphaeria pertusa</name>
    <dbReference type="NCBI Taxonomy" id="390896"/>
    <lineage>
        <taxon>Eukaryota</taxon>
        <taxon>Fungi</taxon>
        <taxon>Dikarya</taxon>
        <taxon>Ascomycota</taxon>
        <taxon>Pezizomycotina</taxon>
        <taxon>Dothideomycetes</taxon>
        <taxon>Pleosporomycetidae</taxon>
        <taxon>Pleosporales</taxon>
        <taxon>Massarineae</taxon>
        <taxon>Trematosphaeriaceae</taxon>
        <taxon>Trematosphaeria</taxon>
    </lineage>
</organism>
<reference evidence="3" key="1">
    <citation type="journal article" date="2020" name="Stud. Mycol.">
        <title>101 Dothideomycetes genomes: a test case for predicting lifestyles and emergence of pathogens.</title>
        <authorList>
            <person name="Haridas S."/>
            <person name="Albert R."/>
            <person name="Binder M."/>
            <person name="Bloem J."/>
            <person name="Labutti K."/>
            <person name="Salamov A."/>
            <person name="Andreopoulos B."/>
            <person name="Baker S."/>
            <person name="Barry K."/>
            <person name="Bills G."/>
            <person name="Bluhm B."/>
            <person name="Cannon C."/>
            <person name="Castanera R."/>
            <person name="Culley D."/>
            <person name="Daum C."/>
            <person name="Ezra D."/>
            <person name="Gonzalez J."/>
            <person name="Henrissat B."/>
            <person name="Kuo A."/>
            <person name="Liang C."/>
            <person name="Lipzen A."/>
            <person name="Lutzoni F."/>
            <person name="Magnuson J."/>
            <person name="Mondo S."/>
            <person name="Nolan M."/>
            <person name="Ohm R."/>
            <person name="Pangilinan J."/>
            <person name="Park H.-J."/>
            <person name="Ramirez L."/>
            <person name="Alfaro M."/>
            <person name="Sun H."/>
            <person name="Tritt A."/>
            <person name="Yoshinaga Y."/>
            <person name="Zwiers L.-H."/>
            <person name="Turgeon B."/>
            <person name="Goodwin S."/>
            <person name="Spatafora J."/>
            <person name="Crous P."/>
            <person name="Grigoriev I."/>
        </authorList>
    </citation>
    <scope>NUCLEOTIDE SEQUENCE</scope>
    <source>
        <strain evidence="3">CBS 122368</strain>
    </source>
</reference>
<dbReference type="Gene3D" id="2.60.120.1160">
    <property type="match status" value="1"/>
</dbReference>
<dbReference type="RefSeq" id="XP_033688992.1">
    <property type="nucleotide sequence ID" value="XM_033826613.1"/>
</dbReference>
<dbReference type="GO" id="GO:0016787">
    <property type="term" value="F:hydrolase activity"/>
    <property type="evidence" value="ECO:0007669"/>
    <property type="project" value="UniProtKB-KW"/>
</dbReference>
<sequence>MLAHYFVLLTSISVSTWATIVFDGRVPGDAALADFDSLDSIFDPEFTKGESVLFSELLAFVDDDVSLFDQQASAKSIEITIDDDSIFAPGGAAPQTAVRRAELSPNPAQSVDNVTTTGVKTLHFSIKPSPERALNVSHEYLMVFLERADFAGNQISLKTGTLLGSDGATKNDLVLLGNSNDGGETLFTTAFEPDDFTNFGLLMDFDQNTIQIFQSTGTDALVQQTESLSNDLSGNGQLHFGLNKNPTDPGEDVLRSGFQESGILESIIYGGIYVEDSADGTITLA</sequence>
<keyword evidence="4" id="KW-1185">Reference proteome</keyword>
<dbReference type="OrthoDB" id="5283326at2759"/>
<dbReference type="Pfam" id="PF18271">
    <property type="entry name" value="GH131_N"/>
    <property type="match status" value="1"/>
</dbReference>
<feature type="signal peptide" evidence="1">
    <location>
        <begin position="1"/>
        <end position="18"/>
    </location>
</feature>